<dbReference type="Gene3D" id="1.25.40.10">
    <property type="entry name" value="Tetratricopeptide repeat domain"/>
    <property type="match status" value="2"/>
</dbReference>
<evidence type="ECO:0000256" key="3">
    <source>
        <dbReference type="PROSITE-ProRule" id="PRU01091"/>
    </source>
</evidence>
<dbReference type="EMBL" id="JBHSJB010000008">
    <property type="protein sequence ID" value="MFC5054122.1"/>
    <property type="molecule type" value="Genomic_DNA"/>
</dbReference>
<keyword evidence="6" id="KW-1185">Reference proteome</keyword>
<dbReference type="InterPro" id="IPR049945">
    <property type="entry name" value="AAA_22"/>
</dbReference>
<dbReference type="SUPFAM" id="SSF48452">
    <property type="entry name" value="TPR-like"/>
    <property type="match status" value="2"/>
</dbReference>
<dbReference type="SUPFAM" id="SSF46894">
    <property type="entry name" value="C-terminal effector domain of the bipartite response regulators"/>
    <property type="match status" value="1"/>
</dbReference>
<evidence type="ECO:0000259" key="4">
    <source>
        <dbReference type="PROSITE" id="PS51755"/>
    </source>
</evidence>
<evidence type="ECO:0000256" key="1">
    <source>
        <dbReference type="ARBA" id="ARBA00005820"/>
    </source>
</evidence>
<dbReference type="InterPro" id="IPR001867">
    <property type="entry name" value="OmpR/PhoB-type_DNA-bd"/>
</dbReference>
<keyword evidence="2 3" id="KW-0238">DNA-binding</keyword>
<dbReference type="InterPro" id="IPR027417">
    <property type="entry name" value="P-loop_NTPase"/>
</dbReference>
<dbReference type="PRINTS" id="PR00364">
    <property type="entry name" value="DISEASERSIST"/>
</dbReference>
<name>A0ABV9XY48_9PSEU</name>
<feature type="domain" description="OmpR/PhoB-type" evidence="4">
    <location>
        <begin position="1"/>
        <end position="91"/>
    </location>
</feature>
<dbReference type="Gene3D" id="1.10.10.10">
    <property type="entry name" value="Winged helix-like DNA-binding domain superfamily/Winged helix DNA-binding domain"/>
    <property type="match status" value="1"/>
</dbReference>
<dbReference type="Pfam" id="PF03704">
    <property type="entry name" value="BTAD"/>
    <property type="match status" value="1"/>
</dbReference>
<protein>
    <submittedName>
        <fullName evidence="5">BTAD domain-containing putative transcriptional regulator</fullName>
    </submittedName>
</protein>
<sequence length="1039" mass="111496">MRVVVLGPVRAFGEDGAPIVVGGIRLRMLLCRLALSAGEAVSAGALVNGLWGAEAPDGAANSLHALVYRLRKALGGAGAVEFSGRGYRLALSEEQVDAHRFERLVTRGRRELAADRPGEAAASFGEALALWRGAALADVLGAPFAGPAAARLEELRAGAREDRFDAELRLGHHADVLADLGAAATEHPLRERLAALRMRALHAAGRQAEALVVYRQVRDLLSDQLGVDPSAEVQDAHLAVLRGGPTRAEPPAGPAPGRLPARLTTFIGRERELALLAELMATSRLVTVVGPGGVGKTRLAIEAAAAHRAHRNGRLWLVPLAGVPADSEDGVVEAILGVLGAANGGRSAEPLQRVAEALGSDEAVLVLDNCEHLVGPAAEFARRLLEHRPRLTVLATSRESLEVVGEALCRLPALDLPRPGADLAEAAGSAAVRLFTDRAAAVRPGFRLDESTVDDVLSVVRRLDGLPLALELAAARLRTLSTGEIVRGLDDRFRLLSRGNRAAQPRQRTLRAVIEWSWDLLTDPERVVARRFSVFPSLAGSAAALAVCADDALPPGEVGHLLGSLVEKSIVERSGEGYRMLESVREYAAGELRRAGAPELVRDRFARHFAGVAAEHEPLLRSDRQAASLVLFEAEYDNLVFALHVAVDDGHVESATRLLGPLYWYWGTLRYDARSDTLVSRVLDFGDALPEDARAAFTAFRLPAGGSAERVRAVIEDCARTGALERYPILVLTTLPMAHQFGLEDLVEREIRAARDRADRWARAATFLVDVFIGYERGDWGRLRTGCVSALRGFEAVGDRLWTAMALAGVARIHSVEGAHESALAAYQRGAELTGPDEVPYRLGLAVERVRGGDPAGARRDVEAAERVVRSRGPRALETEVLIARSELCRRTGQPDRADRELDRVAGIAAEVAMPAEVVEDRIALARVANRLSAGDTARARDLLPGAVRAAFAHRDVAPVAEQLARLLHAEGDVVGAATALGLSQTIRGAFDRGEPELRELVAALARQLGRTEYDRAYRQGSETPRQDALDRLSELIPV</sequence>
<dbReference type="InterPro" id="IPR011990">
    <property type="entry name" value="TPR-like_helical_dom_sf"/>
</dbReference>
<evidence type="ECO:0000256" key="2">
    <source>
        <dbReference type="ARBA" id="ARBA00023125"/>
    </source>
</evidence>
<dbReference type="PANTHER" id="PTHR47691">
    <property type="entry name" value="REGULATOR-RELATED"/>
    <property type="match status" value="1"/>
</dbReference>
<reference evidence="6" key="1">
    <citation type="journal article" date="2019" name="Int. J. Syst. Evol. Microbiol.">
        <title>The Global Catalogue of Microorganisms (GCM) 10K type strain sequencing project: providing services to taxonomists for standard genome sequencing and annotation.</title>
        <authorList>
            <consortium name="The Broad Institute Genomics Platform"/>
            <consortium name="The Broad Institute Genome Sequencing Center for Infectious Disease"/>
            <person name="Wu L."/>
            <person name="Ma J."/>
        </authorList>
    </citation>
    <scope>NUCLEOTIDE SEQUENCE [LARGE SCALE GENOMIC DNA]</scope>
    <source>
        <strain evidence="6">KCTC 12848</strain>
    </source>
</reference>
<dbReference type="PROSITE" id="PS51755">
    <property type="entry name" value="OMPR_PHOB"/>
    <property type="match status" value="1"/>
</dbReference>
<dbReference type="Proteomes" id="UP001595833">
    <property type="component" value="Unassembled WGS sequence"/>
</dbReference>
<dbReference type="SMART" id="SM01043">
    <property type="entry name" value="BTAD"/>
    <property type="match status" value="1"/>
</dbReference>
<evidence type="ECO:0000313" key="5">
    <source>
        <dbReference type="EMBL" id="MFC5054122.1"/>
    </source>
</evidence>
<dbReference type="PANTHER" id="PTHR47691:SF3">
    <property type="entry name" value="HTH-TYPE TRANSCRIPTIONAL REGULATOR RV0890C-RELATED"/>
    <property type="match status" value="1"/>
</dbReference>
<proteinExistence type="inferred from homology"/>
<dbReference type="SMART" id="SM00862">
    <property type="entry name" value="Trans_reg_C"/>
    <property type="match status" value="1"/>
</dbReference>
<accession>A0ABV9XY48</accession>
<comment type="caution">
    <text evidence="5">The sequence shown here is derived from an EMBL/GenBank/DDBJ whole genome shotgun (WGS) entry which is preliminary data.</text>
</comment>
<dbReference type="CDD" id="cd15831">
    <property type="entry name" value="BTAD"/>
    <property type="match status" value="1"/>
</dbReference>
<dbReference type="Gene3D" id="3.40.50.300">
    <property type="entry name" value="P-loop containing nucleotide triphosphate hydrolases"/>
    <property type="match status" value="1"/>
</dbReference>
<dbReference type="Pfam" id="PF13401">
    <property type="entry name" value="AAA_22"/>
    <property type="match status" value="1"/>
</dbReference>
<gene>
    <name evidence="5" type="ORF">ACFPFM_10165</name>
</gene>
<organism evidence="5 6">
    <name type="scientific">Saccharothrix xinjiangensis</name>
    <dbReference type="NCBI Taxonomy" id="204798"/>
    <lineage>
        <taxon>Bacteria</taxon>
        <taxon>Bacillati</taxon>
        <taxon>Actinomycetota</taxon>
        <taxon>Actinomycetes</taxon>
        <taxon>Pseudonocardiales</taxon>
        <taxon>Pseudonocardiaceae</taxon>
        <taxon>Saccharothrix</taxon>
    </lineage>
</organism>
<dbReference type="Pfam" id="PF00486">
    <property type="entry name" value="Trans_reg_C"/>
    <property type="match status" value="1"/>
</dbReference>
<comment type="similarity">
    <text evidence="1">Belongs to the AfsR/DnrI/RedD regulatory family.</text>
</comment>
<dbReference type="InterPro" id="IPR016032">
    <property type="entry name" value="Sig_transdc_resp-reg_C-effctor"/>
</dbReference>
<evidence type="ECO:0000313" key="6">
    <source>
        <dbReference type="Proteomes" id="UP001595833"/>
    </source>
</evidence>
<dbReference type="SUPFAM" id="SSF52540">
    <property type="entry name" value="P-loop containing nucleoside triphosphate hydrolases"/>
    <property type="match status" value="1"/>
</dbReference>
<feature type="DNA-binding region" description="OmpR/PhoB-type" evidence="3">
    <location>
        <begin position="1"/>
        <end position="91"/>
    </location>
</feature>
<dbReference type="InterPro" id="IPR036388">
    <property type="entry name" value="WH-like_DNA-bd_sf"/>
</dbReference>
<dbReference type="InterPro" id="IPR005158">
    <property type="entry name" value="BTAD"/>
</dbReference>
<dbReference type="RefSeq" id="WP_344038583.1">
    <property type="nucleotide sequence ID" value="NZ_BAAAKE010000012.1"/>
</dbReference>